<dbReference type="AlphaFoldDB" id="A0AAW0MM16"/>
<accession>A0AAW0MM16</accession>
<dbReference type="EMBL" id="JBBPFD010000022">
    <property type="protein sequence ID" value="KAK7881155.1"/>
    <property type="molecule type" value="Genomic_DNA"/>
</dbReference>
<dbReference type="Proteomes" id="UP001460270">
    <property type="component" value="Unassembled WGS sequence"/>
</dbReference>
<evidence type="ECO:0000313" key="2">
    <source>
        <dbReference type="Proteomes" id="UP001460270"/>
    </source>
</evidence>
<sequence length="118" mass="13614">MDLLCPTSLSKLWSEKSYFNSEDQGKIVNFLLEQTKDQILNQDIPISVQNMRVVAKTAAKDLMKEIKLQKMHPEVEDEVFQEAMLKHLNSTLSNFLFGPKKRGLSRLFSAVRELFHST</sequence>
<proteinExistence type="predicted"/>
<name>A0AAW0MM16_9GOBI</name>
<organism evidence="1 2">
    <name type="scientific">Mugilogobius chulae</name>
    <name type="common">yellowstripe goby</name>
    <dbReference type="NCBI Taxonomy" id="88201"/>
    <lineage>
        <taxon>Eukaryota</taxon>
        <taxon>Metazoa</taxon>
        <taxon>Chordata</taxon>
        <taxon>Craniata</taxon>
        <taxon>Vertebrata</taxon>
        <taxon>Euteleostomi</taxon>
        <taxon>Actinopterygii</taxon>
        <taxon>Neopterygii</taxon>
        <taxon>Teleostei</taxon>
        <taxon>Neoteleostei</taxon>
        <taxon>Acanthomorphata</taxon>
        <taxon>Gobiaria</taxon>
        <taxon>Gobiiformes</taxon>
        <taxon>Gobioidei</taxon>
        <taxon>Gobiidae</taxon>
        <taxon>Gobionellinae</taxon>
        <taxon>Mugilogobius</taxon>
    </lineage>
</organism>
<reference evidence="2" key="1">
    <citation type="submission" date="2024-04" db="EMBL/GenBank/DDBJ databases">
        <title>Salinicola lusitanus LLJ914,a marine bacterium isolated from the Okinawa Trough.</title>
        <authorList>
            <person name="Li J."/>
        </authorList>
    </citation>
    <scope>NUCLEOTIDE SEQUENCE [LARGE SCALE GENOMIC DNA]</scope>
</reference>
<protein>
    <submittedName>
        <fullName evidence="1">Uncharacterized protein</fullName>
    </submittedName>
</protein>
<keyword evidence="2" id="KW-1185">Reference proteome</keyword>
<gene>
    <name evidence="1" type="ORF">WMY93_029564</name>
</gene>
<evidence type="ECO:0000313" key="1">
    <source>
        <dbReference type="EMBL" id="KAK7881155.1"/>
    </source>
</evidence>
<comment type="caution">
    <text evidence="1">The sequence shown here is derived from an EMBL/GenBank/DDBJ whole genome shotgun (WGS) entry which is preliminary data.</text>
</comment>